<reference evidence="2" key="1">
    <citation type="journal article" date="2021" name="Proc. Natl. Acad. Sci. U.S.A.">
        <title>A Catalog of Tens of Thousands of Viruses from Human Metagenomes Reveals Hidden Associations with Chronic Diseases.</title>
        <authorList>
            <person name="Tisza M.J."/>
            <person name="Buck C.B."/>
        </authorList>
    </citation>
    <scope>NUCLEOTIDE SEQUENCE</scope>
    <source>
        <strain evidence="2">CtTOm1</strain>
    </source>
</reference>
<protein>
    <submittedName>
        <fullName evidence="2">Uncharacterized protein</fullName>
    </submittedName>
</protein>
<feature type="region of interest" description="Disordered" evidence="1">
    <location>
        <begin position="103"/>
        <end position="135"/>
    </location>
</feature>
<feature type="region of interest" description="Disordered" evidence="1">
    <location>
        <begin position="27"/>
        <end position="65"/>
    </location>
</feature>
<name>A0A8S5N3U3_9CAUD</name>
<sequence length="135" mass="14297">MRRARPFEGSFPPLLCRGKAAGSKARCFRPPARKRPPACPGRGLKPLPGRARRSPRRPSETAGALHLKEHRGRRLLMPAAAPFREVRRAAVNVNAGPGICAREFGVRGGGGAARERPAGEVWPPAGGGPAAEDGK</sequence>
<evidence type="ECO:0000256" key="1">
    <source>
        <dbReference type="SAM" id="MobiDB-lite"/>
    </source>
</evidence>
<evidence type="ECO:0000313" key="2">
    <source>
        <dbReference type="EMBL" id="DAD89281.1"/>
    </source>
</evidence>
<accession>A0A8S5N3U3</accession>
<organism evidence="2">
    <name type="scientific">Myoviridae sp. ctTOm1</name>
    <dbReference type="NCBI Taxonomy" id="2826657"/>
    <lineage>
        <taxon>Viruses</taxon>
        <taxon>Duplodnaviria</taxon>
        <taxon>Heunggongvirae</taxon>
        <taxon>Uroviricota</taxon>
        <taxon>Caudoviricetes</taxon>
    </lineage>
</organism>
<dbReference type="EMBL" id="BK015057">
    <property type="protein sequence ID" value="DAD89281.1"/>
    <property type="molecule type" value="Genomic_DNA"/>
</dbReference>
<proteinExistence type="predicted"/>
<feature type="compositionally biased region" description="Low complexity" evidence="1">
    <location>
        <begin position="40"/>
        <end position="49"/>
    </location>
</feature>